<evidence type="ECO:0000256" key="5">
    <source>
        <dbReference type="ARBA" id="ARBA00022734"/>
    </source>
</evidence>
<dbReference type="InterPro" id="IPR006585">
    <property type="entry name" value="FTP1"/>
</dbReference>
<dbReference type="GO" id="GO:0046872">
    <property type="term" value="F:metal ion binding"/>
    <property type="evidence" value="ECO:0007669"/>
    <property type="project" value="UniProtKB-KW"/>
</dbReference>
<dbReference type="GO" id="GO:0001868">
    <property type="term" value="P:regulation of complement activation, lectin pathway"/>
    <property type="evidence" value="ECO:0007669"/>
    <property type="project" value="UniProtKB-ARBA"/>
</dbReference>
<dbReference type="InterPro" id="IPR051941">
    <property type="entry name" value="BG_Antigen-Binding_Lectin"/>
</dbReference>
<keyword evidence="8" id="KW-1133">Transmembrane helix</keyword>
<reference evidence="10" key="1">
    <citation type="submission" date="2022-08" db="UniProtKB">
        <authorList>
            <consortium name="EnsemblMetazoa"/>
        </authorList>
    </citation>
    <scope>IDENTIFICATION</scope>
    <source>
        <strain evidence="10">05x7-T-G4-1.051#20</strain>
    </source>
</reference>
<dbReference type="GO" id="GO:0010185">
    <property type="term" value="P:regulation of cellular defense response"/>
    <property type="evidence" value="ECO:0007669"/>
    <property type="project" value="UniProtKB-ARBA"/>
</dbReference>
<accession>A0A8W8M4J5</accession>
<evidence type="ECO:0000256" key="7">
    <source>
        <dbReference type="ARBA" id="ARBA00023157"/>
    </source>
</evidence>
<dbReference type="AlphaFoldDB" id="A0A8W8M4J5"/>
<keyword evidence="4" id="KW-0479">Metal-binding</keyword>
<evidence type="ECO:0000313" key="11">
    <source>
        <dbReference type="Proteomes" id="UP000005408"/>
    </source>
</evidence>
<evidence type="ECO:0000256" key="6">
    <source>
        <dbReference type="ARBA" id="ARBA00022837"/>
    </source>
</evidence>
<dbReference type="InterPro" id="IPR008979">
    <property type="entry name" value="Galactose-bd-like_sf"/>
</dbReference>
<name>A0A8W8M4J5_MAGGI</name>
<evidence type="ECO:0000256" key="2">
    <source>
        <dbReference type="ARBA" id="ARBA00010147"/>
    </source>
</evidence>
<comment type="function">
    <text evidence="1">Acts as a defensive agent. Recognizes blood group fucosylated oligosaccharides including A, B, H and Lewis B-type antigens. Does not recognize Lewis A antigen and has low affinity for monovalent haptens.</text>
</comment>
<protein>
    <recommendedName>
        <fullName evidence="9">Fucolectin tachylectin-4 pentraxin-1 domain-containing protein</fullName>
    </recommendedName>
</protein>
<dbReference type="InterPro" id="IPR006149">
    <property type="entry name" value="EB_dom"/>
</dbReference>
<dbReference type="Pfam" id="PF01683">
    <property type="entry name" value="EB"/>
    <property type="match status" value="1"/>
</dbReference>
<keyword evidence="8" id="KW-0472">Membrane</keyword>
<comment type="subunit">
    <text evidence="3">Homotrimer.</text>
</comment>
<dbReference type="Proteomes" id="UP000005408">
    <property type="component" value="Unassembled WGS sequence"/>
</dbReference>
<evidence type="ECO:0000256" key="4">
    <source>
        <dbReference type="ARBA" id="ARBA00022723"/>
    </source>
</evidence>
<dbReference type="PANTHER" id="PTHR45713">
    <property type="entry name" value="FTP DOMAIN-CONTAINING PROTEIN"/>
    <property type="match status" value="1"/>
</dbReference>
<dbReference type="Pfam" id="PF22633">
    <property type="entry name" value="F5_F8_type_C_2"/>
    <property type="match status" value="1"/>
</dbReference>
<organism evidence="10 11">
    <name type="scientific">Magallana gigas</name>
    <name type="common">Pacific oyster</name>
    <name type="synonym">Crassostrea gigas</name>
    <dbReference type="NCBI Taxonomy" id="29159"/>
    <lineage>
        <taxon>Eukaryota</taxon>
        <taxon>Metazoa</taxon>
        <taxon>Spiralia</taxon>
        <taxon>Lophotrochozoa</taxon>
        <taxon>Mollusca</taxon>
        <taxon>Bivalvia</taxon>
        <taxon>Autobranchia</taxon>
        <taxon>Pteriomorphia</taxon>
        <taxon>Ostreida</taxon>
        <taxon>Ostreoidea</taxon>
        <taxon>Ostreidae</taxon>
        <taxon>Magallana</taxon>
    </lineage>
</organism>
<dbReference type="EnsemblMetazoa" id="G30935.4">
    <property type="protein sequence ID" value="G30935.4:cds"/>
    <property type="gene ID" value="G30935"/>
</dbReference>
<dbReference type="SMART" id="SM00607">
    <property type="entry name" value="FTP"/>
    <property type="match status" value="1"/>
</dbReference>
<dbReference type="SUPFAM" id="SSF49785">
    <property type="entry name" value="Galactose-binding domain-like"/>
    <property type="match status" value="1"/>
</dbReference>
<keyword evidence="7" id="KW-1015">Disulfide bond</keyword>
<sequence length="280" mass="30507">MESFHGVLENRLYSQISWRQWVFIVTIGLLLVLGVAILISSVTFLHASNNDVPDKCAGPWKQSLQESSQGELETNPTTSAYVETLFGDSCSGDDSCPENSVCESGQCSCNLTYIAHSGKCYKVLNLALGKAVFGSSTMPGRKATEGWENAVDGRTKVRDFNLIFHTGFELYPWLSIALGGVGLVKNITLYNRIDNYGRWLHDVETRVGNSSDWSKLSTCGTFVGPSKTGQIHTIECGTLLAGTIVTAKIVKPNYIKDDPAARGGRNSLVLEEVVVEGIFL</sequence>
<keyword evidence="6" id="KW-0106">Calcium</keyword>
<evidence type="ECO:0000256" key="3">
    <source>
        <dbReference type="ARBA" id="ARBA00011233"/>
    </source>
</evidence>
<evidence type="ECO:0000256" key="1">
    <source>
        <dbReference type="ARBA" id="ARBA00002219"/>
    </source>
</evidence>
<dbReference type="GO" id="GO:0042806">
    <property type="term" value="F:fucose binding"/>
    <property type="evidence" value="ECO:0007669"/>
    <property type="project" value="UniProtKB-ARBA"/>
</dbReference>
<evidence type="ECO:0000313" key="10">
    <source>
        <dbReference type="EnsemblMetazoa" id="G30935.4:cds"/>
    </source>
</evidence>
<feature type="domain" description="Fucolectin tachylectin-4 pentraxin-1" evidence="9">
    <location>
        <begin position="123"/>
        <end position="261"/>
    </location>
</feature>
<feature type="transmembrane region" description="Helical" evidence="8">
    <location>
        <begin position="21"/>
        <end position="45"/>
    </location>
</feature>
<keyword evidence="8" id="KW-0812">Transmembrane</keyword>
<keyword evidence="5" id="KW-0430">Lectin</keyword>
<evidence type="ECO:0000259" key="9">
    <source>
        <dbReference type="SMART" id="SM00607"/>
    </source>
</evidence>
<proteinExistence type="inferred from homology"/>
<comment type="similarity">
    <text evidence="2">Belongs to the fucolectin family.</text>
</comment>
<dbReference type="PANTHER" id="PTHR45713:SF6">
    <property type="entry name" value="F5_8 TYPE C DOMAIN-CONTAINING PROTEIN"/>
    <property type="match status" value="1"/>
</dbReference>
<keyword evidence="11" id="KW-1185">Reference proteome</keyword>
<dbReference type="Gene3D" id="2.60.120.260">
    <property type="entry name" value="Galactose-binding domain-like"/>
    <property type="match status" value="1"/>
</dbReference>
<evidence type="ECO:0000256" key="8">
    <source>
        <dbReference type="SAM" id="Phobius"/>
    </source>
</evidence>